<dbReference type="Gene3D" id="3.40.50.2000">
    <property type="entry name" value="Glycogen Phosphorylase B"/>
    <property type="match status" value="1"/>
</dbReference>
<dbReference type="EMBL" id="QJSP01000002">
    <property type="protein sequence ID" value="PYE20214.1"/>
    <property type="molecule type" value="Genomic_DNA"/>
</dbReference>
<dbReference type="Pfam" id="PF13692">
    <property type="entry name" value="Glyco_trans_1_4"/>
    <property type="match status" value="1"/>
</dbReference>
<proteinExistence type="predicted"/>
<protein>
    <submittedName>
        <fullName evidence="1">Glycosyl transferase family 1</fullName>
    </submittedName>
</protein>
<sequence length="424" mass="46260">MEGELAETVGLISAVRPYPIDAGKKVVLSGLIDYFSERLGTENVHYLLIGGDAATDFPVPLHAIPKPRARAALGNVMRGAGSGRASLQESLLRSKQTGEEITRVLAHLEPDLEIFDTVRTAQYASDAGVHKQICYLDDLFSERYLAMLRAADKYSDVDIQPLGNFAEHVPRALRPIAESKIGQRALLRAERRLVERSEDRVARRFRRSLLVNSHEADLLRRRAGVGKNQTQSIPPLISTPIRTNRDYQGAPEFVFLGLLSLPHNDDGLRTFINLTWPKLLAERPDAKLRIFGRDPLPGLIAAVQQHPGTVLLEGFAPDLSAVLTRAAAMINPLRFGSGIKLKVIEALGRGIPVVSTAIGADGISSGPQHGVLVADSASEFMTHLLDLTSPAHNAAISDAARNHFDAKYSREAVFALYDKAFALP</sequence>
<evidence type="ECO:0000313" key="1">
    <source>
        <dbReference type="EMBL" id="PYE20214.1"/>
    </source>
</evidence>
<dbReference type="PANTHER" id="PTHR12526:SF600">
    <property type="entry name" value="GLYCOSYL TRANSFERASE GROUP 1"/>
    <property type="match status" value="1"/>
</dbReference>
<keyword evidence="2" id="KW-1185">Reference proteome</keyword>
<reference evidence="1 2" key="1">
    <citation type="submission" date="2018-06" db="EMBL/GenBank/DDBJ databases">
        <title>Genomic Encyclopedia of Type Strains, Phase IV (KMG-IV): sequencing the most valuable type-strain genomes for metagenomic binning, comparative biology and taxonomic classification.</title>
        <authorList>
            <person name="Goeker M."/>
        </authorList>
    </citation>
    <scope>NUCLEOTIDE SEQUENCE [LARGE SCALE GENOMIC DNA]</scope>
    <source>
        <strain evidence="1 2">DSM 45521</strain>
    </source>
</reference>
<dbReference type="PANTHER" id="PTHR12526">
    <property type="entry name" value="GLYCOSYLTRANSFERASE"/>
    <property type="match status" value="1"/>
</dbReference>
<accession>A0A318RNM3</accession>
<dbReference type="GO" id="GO:0016757">
    <property type="term" value="F:glycosyltransferase activity"/>
    <property type="evidence" value="ECO:0007669"/>
    <property type="project" value="TreeGrafter"/>
</dbReference>
<organism evidence="1 2">
    <name type="scientific">Williamsia limnetica</name>
    <dbReference type="NCBI Taxonomy" id="882452"/>
    <lineage>
        <taxon>Bacteria</taxon>
        <taxon>Bacillati</taxon>
        <taxon>Actinomycetota</taxon>
        <taxon>Actinomycetes</taxon>
        <taxon>Mycobacteriales</taxon>
        <taxon>Nocardiaceae</taxon>
        <taxon>Williamsia</taxon>
    </lineage>
</organism>
<dbReference type="SUPFAM" id="SSF53756">
    <property type="entry name" value="UDP-Glycosyltransferase/glycogen phosphorylase"/>
    <property type="match status" value="1"/>
</dbReference>
<gene>
    <name evidence="1" type="ORF">DFR67_102352</name>
</gene>
<dbReference type="OrthoDB" id="9807209at2"/>
<name>A0A318RNM3_WILLI</name>
<dbReference type="Proteomes" id="UP000247591">
    <property type="component" value="Unassembled WGS sequence"/>
</dbReference>
<dbReference type="AlphaFoldDB" id="A0A318RNM3"/>
<keyword evidence="1" id="KW-0808">Transferase</keyword>
<comment type="caution">
    <text evidence="1">The sequence shown here is derived from an EMBL/GenBank/DDBJ whole genome shotgun (WGS) entry which is preliminary data.</text>
</comment>
<evidence type="ECO:0000313" key="2">
    <source>
        <dbReference type="Proteomes" id="UP000247591"/>
    </source>
</evidence>